<sequence length="567" mass="63190">MESGRRKTHKSTNGVRKPRPSRGKGLRANTGCITCRRRHVKCDEVQPTCGPCSKGNRDCVFTADLSPQPPRDESNGTDFQAVTDPSLLVPDSGATPTSEPMPRRVRHADGNFESFDPDVAARDWFGLFAKDASAGTSDTSAGLEALSEAALTHHGLGVVTSVPDADGARNSLPTPTSIRDSVTAPYPAGSHQEAEGESSLWQSSTPIALHQNDKELFHLYVTKIGSWIDLFDPLRHFTTMIPKMALTNQGLMASLLALSARFRAIKMSEGIDTSSSAPAVQYYHEALRYLQIAMRYASYKDSSELLATTLLLAMYEMLDGSCKGWDRHIKGLYWIMHRRNIEGGFERSLERAIWWTWLRHNTWIAFRERRKVYSLVERTKPYNQLNPWELAGSATHLLAQAIDFCSDEERQQGENDLNERMNSAKTLLSILDDWRQSLTVHFDPLPNLIASDSPFRPIWIPAPFGASMQTYCVARLLTLVYQPLAGGPVESASREKEMMECIDTIAGIALTVEDDASRVAATQCLFMSGFYCNDKSKLNEIVELIMQNQVQTGWPSNRNLAAELLPE</sequence>
<gene>
    <name evidence="5" type="ORF">K431DRAFT_265765</name>
</gene>
<dbReference type="Proteomes" id="UP000799441">
    <property type="component" value="Unassembled WGS sequence"/>
</dbReference>
<accession>A0A9P4UNU6</accession>
<dbReference type="SMART" id="SM00066">
    <property type="entry name" value="GAL4"/>
    <property type="match status" value="1"/>
</dbReference>
<dbReference type="OrthoDB" id="5319341at2759"/>
<dbReference type="InterPro" id="IPR036864">
    <property type="entry name" value="Zn2-C6_fun-type_DNA-bd_sf"/>
</dbReference>
<feature type="region of interest" description="Disordered" evidence="3">
    <location>
        <begin position="64"/>
        <end position="105"/>
    </location>
</feature>
<dbReference type="PROSITE" id="PS50048">
    <property type="entry name" value="ZN2_CY6_FUNGAL_2"/>
    <property type="match status" value="1"/>
</dbReference>
<dbReference type="PANTHER" id="PTHR37534:SF3">
    <property type="entry name" value="ZN(II)2CYS6 TRANSCRIPTION FACTOR (EUROFUNG)"/>
    <property type="match status" value="1"/>
</dbReference>
<protein>
    <recommendedName>
        <fullName evidence="4">Zn(2)-C6 fungal-type domain-containing protein</fullName>
    </recommendedName>
</protein>
<reference evidence="5" key="1">
    <citation type="journal article" date="2020" name="Stud. Mycol.">
        <title>101 Dothideomycetes genomes: a test case for predicting lifestyles and emergence of pathogens.</title>
        <authorList>
            <person name="Haridas S."/>
            <person name="Albert R."/>
            <person name="Binder M."/>
            <person name="Bloem J."/>
            <person name="Labutti K."/>
            <person name="Salamov A."/>
            <person name="Andreopoulos B."/>
            <person name="Baker S."/>
            <person name="Barry K."/>
            <person name="Bills G."/>
            <person name="Bluhm B."/>
            <person name="Cannon C."/>
            <person name="Castanera R."/>
            <person name="Culley D."/>
            <person name="Daum C."/>
            <person name="Ezra D."/>
            <person name="Gonzalez J."/>
            <person name="Henrissat B."/>
            <person name="Kuo A."/>
            <person name="Liang C."/>
            <person name="Lipzen A."/>
            <person name="Lutzoni F."/>
            <person name="Magnuson J."/>
            <person name="Mondo S."/>
            <person name="Nolan M."/>
            <person name="Ohm R."/>
            <person name="Pangilinan J."/>
            <person name="Park H.-J."/>
            <person name="Ramirez L."/>
            <person name="Alfaro M."/>
            <person name="Sun H."/>
            <person name="Tritt A."/>
            <person name="Yoshinaga Y."/>
            <person name="Zwiers L.-H."/>
            <person name="Turgeon B."/>
            <person name="Goodwin S."/>
            <person name="Spatafora J."/>
            <person name="Crous P."/>
            <person name="Grigoriev I."/>
        </authorList>
    </citation>
    <scope>NUCLEOTIDE SEQUENCE</scope>
    <source>
        <strain evidence="5">CBS 116435</strain>
    </source>
</reference>
<feature type="compositionally biased region" description="Polar residues" evidence="3">
    <location>
        <begin position="171"/>
        <end position="180"/>
    </location>
</feature>
<dbReference type="InterPro" id="IPR001138">
    <property type="entry name" value="Zn2Cys6_DnaBD"/>
</dbReference>
<comment type="caution">
    <text evidence="5">The sequence shown here is derived from an EMBL/GenBank/DDBJ whole genome shotgun (WGS) entry which is preliminary data.</text>
</comment>
<dbReference type="Pfam" id="PF11951">
    <property type="entry name" value="Fungal_trans_2"/>
    <property type="match status" value="1"/>
</dbReference>
<dbReference type="GO" id="GO:0000981">
    <property type="term" value="F:DNA-binding transcription factor activity, RNA polymerase II-specific"/>
    <property type="evidence" value="ECO:0007669"/>
    <property type="project" value="InterPro"/>
</dbReference>
<dbReference type="GO" id="GO:0005634">
    <property type="term" value="C:nucleus"/>
    <property type="evidence" value="ECO:0007669"/>
    <property type="project" value="UniProtKB-SubCell"/>
</dbReference>
<dbReference type="SUPFAM" id="SSF57701">
    <property type="entry name" value="Zn2/Cys6 DNA-binding domain"/>
    <property type="match status" value="1"/>
</dbReference>
<evidence type="ECO:0000256" key="3">
    <source>
        <dbReference type="SAM" id="MobiDB-lite"/>
    </source>
</evidence>
<feature type="compositionally biased region" description="Basic residues" evidence="3">
    <location>
        <begin position="1"/>
        <end position="25"/>
    </location>
</feature>
<organism evidence="5 6">
    <name type="scientific">Polychaeton citri CBS 116435</name>
    <dbReference type="NCBI Taxonomy" id="1314669"/>
    <lineage>
        <taxon>Eukaryota</taxon>
        <taxon>Fungi</taxon>
        <taxon>Dikarya</taxon>
        <taxon>Ascomycota</taxon>
        <taxon>Pezizomycotina</taxon>
        <taxon>Dothideomycetes</taxon>
        <taxon>Dothideomycetidae</taxon>
        <taxon>Capnodiales</taxon>
        <taxon>Capnodiaceae</taxon>
        <taxon>Polychaeton</taxon>
    </lineage>
</organism>
<evidence type="ECO:0000313" key="5">
    <source>
        <dbReference type="EMBL" id="KAF2722742.1"/>
    </source>
</evidence>
<dbReference type="GO" id="GO:0000976">
    <property type="term" value="F:transcription cis-regulatory region binding"/>
    <property type="evidence" value="ECO:0007669"/>
    <property type="project" value="TreeGrafter"/>
</dbReference>
<keyword evidence="2" id="KW-0539">Nucleus</keyword>
<dbReference type="CDD" id="cd00067">
    <property type="entry name" value="GAL4"/>
    <property type="match status" value="1"/>
</dbReference>
<dbReference type="AlphaFoldDB" id="A0A9P4UNU6"/>
<dbReference type="PROSITE" id="PS00463">
    <property type="entry name" value="ZN2_CY6_FUNGAL_1"/>
    <property type="match status" value="1"/>
</dbReference>
<feature type="domain" description="Zn(2)-C6 fungal-type" evidence="4">
    <location>
        <begin position="31"/>
        <end position="61"/>
    </location>
</feature>
<dbReference type="InterPro" id="IPR021858">
    <property type="entry name" value="Fun_TF"/>
</dbReference>
<dbReference type="GO" id="GO:0008270">
    <property type="term" value="F:zinc ion binding"/>
    <property type="evidence" value="ECO:0007669"/>
    <property type="project" value="InterPro"/>
</dbReference>
<feature type="region of interest" description="Disordered" evidence="3">
    <location>
        <begin position="162"/>
        <end position="199"/>
    </location>
</feature>
<proteinExistence type="predicted"/>
<dbReference type="EMBL" id="MU003780">
    <property type="protein sequence ID" value="KAF2722742.1"/>
    <property type="molecule type" value="Genomic_DNA"/>
</dbReference>
<keyword evidence="6" id="KW-1185">Reference proteome</keyword>
<evidence type="ECO:0000259" key="4">
    <source>
        <dbReference type="PROSITE" id="PS50048"/>
    </source>
</evidence>
<dbReference type="PANTHER" id="PTHR37534">
    <property type="entry name" value="TRANSCRIPTIONAL ACTIVATOR PROTEIN UGA3"/>
    <property type="match status" value="1"/>
</dbReference>
<evidence type="ECO:0000313" key="6">
    <source>
        <dbReference type="Proteomes" id="UP000799441"/>
    </source>
</evidence>
<evidence type="ECO:0000256" key="1">
    <source>
        <dbReference type="ARBA" id="ARBA00004123"/>
    </source>
</evidence>
<name>A0A9P4UNU6_9PEZI</name>
<evidence type="ECO:0000256" key="2">
    <source>
        <dbReference type="ARBA" id="ARBA00023242"/>
    </source>
</evidence>
<comment type="subcellular location">
    <subcellularLocation>
        <location evidence="1">Nucleus</location>
    </subcellularLocation>
</comment>
<feature type="region of interest" description="Disordered" evidence="3">
    <location>
        <begin position="1"/>
        <end position="28"/>
    </location>
</feature>
<dbReference type="GO" id="GO:0045944">
    <property type="term" value="P:positive regulation of transcription by RNA polymerase II"/>
    <property type="evidence" value="ECO:0007669"/>
    <property type="project" value="TreeGrafter"/>
</dbReference>
<dbReference type="Pfam" id="PF00172">
    <property type="entry name" value="Zn_clus"/>
    <property type="match status" value="1"/>
</dbReference>
<dbReference type="Gene3D" id="4.10.240.10">
    <property type="entry name" value="Zn(2)-C6 fungal-type DNA-binding domain"/>
    <property type="match status" value="1"/>
</dbReference>